<evidence type="ECO:0000313" key="10">
    <source>
        <dbReference type="EMBL" id="KAF2453649.1"/>
    </source>
</evidence>
<evidence type="ECO:0000256" key="9">
    <source>
        <dbReference type="SAM" id="Phobius"/>
    </source>
</evidence>
<dbReference type="UniPathway" id="UPA00196"/>
<evidence type="ECO:0000256" key="6">
    <source>
        <dbReference type="ARBA" id="ARBA00022989"/>
    </source>
</evidence>
<organism evidence="10 11">
    <name type="scientific">Lineolata rhizophorae</name>
    <dbReference type="NCBI Taxonomy" id="578093"/>
    <lineage>
        <taxon>Eukaryota</taxon>
        <taxon>Fungi</taxon>
        <taxon>Dikarya</taxon>
        <taxon>Ascomycota</taxon>
        <taxon>Pezizomycotina</taxon>
        <taxon>Dothideomycetes</taxon>
        <taxon>Dothideomycetes incertae sedis</taxon>
        <taxon>Lineolatales</taxon>
        <taxon>Lineolataceae</taxon>
        <taxon>Lineolata</taxon>
    </lineage>
</organism>
<keyword evidence="11" id="KW-1185">Reference proteome</keyword>
<feature type="region of interest" description="Disordered" evidence="8">
    <location>
        <begin position="64"/>
        <end position="84"/>
    </location>
</feature>
<dbReference type="EMBL" id="MU001696">
    <property type="protein sequence ID" value="KAF2453649.1"/>
    <property type="molecule type" value="Genomic_DNA"/>
</dbReference>
<comment type="subcellular location">
    <subcellularLocation>
        <location evidence="1">Endoplasmic reticulum membrane</location>
        <topology evidence="1">Multi-pass membrane protein</topology>
    </subcellularLocation>
</comment>
<dbReference type="GO" id="GO:0006506">
    <property type="term" value="P:GPI anchor biosynthetic process"/>
    <property type="evidence" value="ECO:0007669"/>
    <property type="project" value="UniProtKB-UniPathway"/>
</dbReference>
<proteinExistence type="predicted"/>
<dbReference type="OrthoDB" id="17366at2759"/>
<evidence type="ECO:0000256" key="3">
    <source>
        <dbReference type="ARBA" id="ARBA00022502"/>
    </source>
</evidence>
<comment type="pathway">
    <text evidence="2">Glycolipid biosynthesis; glycosylphosphatidylinositol-anchor biosynthesis.</text>
</comment>
<reference evidence="10" key="1">
    <citation type="journal article" date="2020" name="Stud. Mycol.">
        <title>101 Dothideomycetes genomes: a test case for predicting lifestyles and emergence of pathogens.</title>
        <authorList>
            <person name="Haridas S."/>
            <person name="Albert R."/>
            <person name="Binder M."/>
            <person name="Bloem J."/>
            <person name="Labutti K."/>
            <person name="Salamov A."/>
            <person name="Andreopoulos B."/>
            <person name="Baker S."/>
            <person name="Barry K."/>
            <person name="Bills G."/>
            <person name="Bluhm B."/>
            <person name="Cannon C."/>
            <person name="Castanera R."/>
            <person name="Culley D."/>
            <person name="Daum C."/>
            <person name="Ezra D."/>
            <person name="Gonzalez J."/>
            <person name="Henrissat B."/>
            <person name="Kuo A."/>
            <person name="Liang C."/>
            <person name="Lipzen A."/>
            <person name="Lutzoni F."/>
            <person name="Magnuson J."/>
            <person name="Mondo S."/>
            <person name="Nolan M."/>
            <person name="Ohm R."/>
            <person name="Pangilinan J."/>
            <person name="Park H.-J."/>
            <person name="Ramirez L."/>
            <person name="Alfaro M."/>
            <person name="Sun H."/>
            <person name="Tritt A."/>
            <person name="Yoshinaga Y."/>
            <person name="Zwiers L.-H."/>
            <person name="Turgeon B."/>
            <person name="Goodwin S."/>
            <person name="Spatafora J."/>
            <person name="Crous P."/>
            <person name="Grigoriev I."/>
        </authorList>
    </citation>
    <scope>NUCLEOTIDE SEQUENCE</scope>
    <source>
        <strain evidence="10">ATCC 16933</strain>
    </source>
</reference>
<feature type="transmembrane region" description="Helical" evidence="9">
    <location>
        <begin position="12"/>
        <end position="31"/>
    </location>
</feature>
<feature type="transmembrane region" description="Helical" evidence="9">
    <location>
        <begin position="206"/>
        <end position="226"/>
    </location>
</feature>
<accession>A0A6A6NPN6</accession>
<feature type="transmembrane region" description="Helical" evidence="9">
    <location>
        <begin position="43"/>
        <end position="63"/>
    </location>
</feature>
<gene>
    <name evidence="10" type="ORF">BDY21DRAFT_123137</name>
</gene>
<evidence type="ECO:0000256" key="7">
    <source>
        <dbReference type="ARBA" id="ARBA00023136"/>
    </source>
</evidence>
<evidence type="ECO:0000256" key="8">
    <source>
        <dbReference type="SAM" id="MobiDB-lite"/>
    </source>
</evidence>
<sequence>MSSTTATAVQAYAHVYPVLLLSTVALRFPALVADPVAFLSQSLLPLAVLQAAYVGICVVPAAAENSPGQGKPAPKKKRPGQKNAAAHEASPVAEAFRKLVPPLLSLLPTVLLGIPIMTIVIILFGAPVTSHLQHTLLLASHVALLAGPALVGTRGVDTKRWRAVISLETPLDEAVAAALGTLIGMWIGAVPIPLDWDREWQKWPVTVVVGAYVGWAIGKAAGLTFLKGRIIELE</sequence>
<name>A0A6A6NPN6_9PEZI</name>
<dbReference type="GO" id="GO:0005789">
    <property type="term" value="C:endoplasmic reticulum membrane"/>
    <property type="evidence" value="ECO:0007669"/>
    <property type="project" value="UniProtKB-SubCell"/>
</dbReference>
<evidence type="ECO:0000256" key="4">
    <source>
        <dbReference type="ARBA" id="ARBA00022692"/>
    </source>
</evidence>
<dbReference type="Proteomes" id="UP000799766">
    <property type="component" value="Unassembled WGS sequence"/>
</dbReference>
<keyword evidence="6 9" id="KW-1133">Transmembrane helix</keyword>
<feature type="transmembrane region" description="Helical" evidence="9">
    <location>
        <begin position="132"/>
        <end position="153"/>
    </location>
</feature>
<evidence type="ECO:0000256" key="5">
    <source>
        <dbReference type="ARBA" id="ARBA00022824"/>
    </source>
</evidence>
<keyword evidence="7 9" id="KW-0472">Membrane</keyword>
<evidence type="ECO:0000256" key="1">
    <source>
        <dbReference type="ARBA" id="ARBA00004477"/>
    </source>
</evidence>
<keyword evidence="4 9" id="KW-0812">Transmembrane</keyword>
<evidence type="ECO:0000313" key="11">
    <source>
        <dbReference type="Proteomes" id="UP000799766"/>
    </source>
</evidence>
<dbReference type="AlphaFoldDB" id="A0A6A6NPN6"/>
<keyword evidence="3" id="KW-0337">GPI-anchor biosynthesis</keyword>
<dbReference type="Pfam" id="PF06699">
    <property type="entry name" value="PIG-F"/>
    <property type="match status" value="1"/>
</dbReference>
<dbReference type="InterPro" id="IPR009580">
    <property type="entry name" value="GPI_biosynthesis_protein_Pig-F"/>
</dbReference>
<protein>
    <submittedName>
        <fullName evidence="10">GPI biosynthesis protein Pig-F</fullName>
    </submittedName>
</protein>
<keyword evidence="5" id="KW-0256">Endoplasmic reticulum</keyword>
<feature type="transmembrane region" description="Helical" evidence="9">
    <location>
        <begin position="174"/>
        <end position="194"/>
    </location>
</feature>
<feature type="transmembrane region" description="Helical" evidence="9">
    <location>
        <begin position="103"/>
        <end position="126"/>
    </location>
</feature>
<evidence type="ECO:0000256" key="2">
    <source>
        <dbReference type="ARBA" id="ARBA00004687"/>
    </source>
</evidence>